<gene>
    <name evidence="2" type="ORF">K435DRAFT_794644</name>
</gene>
<keyword evidence="1" id="KW-0812">Transmembrane</keyword>
<evidence type="ECO:0000313" key="3">
    <source>
        <dbReference type="Proteomes" id="UP000297245"/>
    </source>
</evidence>
<proteinExistence type="predicted"/>
<keyword evidence="1" id="KW-1133">Transmembrane helix</keyword>
<organism evidence="2 3">
    <name type="scientific">Dendrothele bispora (strain CBS 962.96)</name>
    <dbReference type="NCBI Taxonomy" id="1314807"/>
    <lineage>
        <taxon>Eukaryota</taxon>
        <taxon>Fungi</taxon>
        <taxon>Dikarya</taxon>
        <taxon>Basidiomycota</taxon>
        <taxon>Agaricomycotina</taxon>
        <taxon>Agaricomycetes</taxon>
        <taxon>Agaricomycetidae</taxon>
        <taxon>Agaricales</taxon>
        <taxon>Agaricales incertae sedis</taxon>
        <taxon>Dendrothele</taxon>
    </lineage>
</organism>
<keyword evidence="3" id="KW-1185">Reference proteome</keyword>
<dbReference type="AlphaFoldDB" id="A0A4S8MCW4"/>
<keyword evidence="1" id="KW-0472">Membrane</keyword>
<protein>
    <submittedName>
        <fullName evidence="2">Uncharacterized protein</fullName>
    </submittedName>
</protein>
<dbReference type="Proteomes" id="UP000297245">
    <property type="component" value="Unassembled WGS sequence"/>
</dbReference>
<dbReference type="OrthoDB" id="2822793at2759"/>
<evidence type="ECO:0000256" key="1">
    <source>
        <dbReference type="SAM" id="Phobius"/>
    </source>
</evidence>
<reference evidence="2 3" key="1">
    <citation type="journal article" date="2019" name="Nat. Ecol. Evol.">
        <title>Megaphylogeny resolves global patterns of mushroom evolution.</title>
        <authorList>
            <person name="Varga T."/>
            <person name="Krizsan K."/>
            <person name="Foldi C."/>
            <person name="Dima B."/>
            <person name="Sanchez-Garcia M."/>
            <person name="Sanchez-Ramirez S."/>
            <person name="Szollosi G.J."/>
            <person name="Szarkandi J.G."/>
            <person name="Papp V."/>
            <person name="Albert L."/>
            <person name="Andreopoulos W."/>
            <person name="Angelini C."/>
            <person name="Antonin V."/>
            <person name="Barry K.W."/>
            <person name="Bougher N.L."/>
            <person name="Buchanan P."/>
            <person name="Buyck B."/>
            <person name="Bense V."/>
            <person name="Catcheside P."/>
            <person name="Chovatia M."/>
            <person name="Cooper J."/>
            <person name="Damon W."/>
            <person name="Desjardin D."/>
            <person name="Finy P."/>
            <person name="Geml J."/>
            <person name="Haridas S."/>
            <person name="Hughes K."/>
            <person name="Justo A."/>
            <person name="Karasinski D."/>
            <person name="Kautmanova I."/>
            <person name="Kiss B."/>
            <person name="Kocsube S."/>
            <person name="Kotiranta H."/>
            <person name="LaButti K.M."/>
            <person name="Lechner B.E."/>
            <person name="Liimatainen K."/>
            <person name="Lipzen A."/>
            <person name="Lukacs Z."/>
            <person name="Mihaltcheva S."/>
            <person name="Morgado L.N."/>
            <person name="Niskanen T."/>
            <person name="Noordeloos M.E."/>
            <person name="Ohm R.A."/>
            <person name="Ortiz-Santana B."/>
            <person name="Ovrebo C."/>
            <person name="Racz N."/>
            <person name="Riley R."/>
            <person name="Savchenko A."/>
            <person name="Shiryaev A."/>
            <person name="Soop K."/>
            <person name="Spirin V."/>
            <person name="Szebenyi C."/>
            <person name="Tomsovsky M."/>
            <person name="Tulloss R.E."/>
            <person name="Uehling J."/>
            <person name="Grigoriev I.V."/>
            <person name="Vagvolgyi C."/>
            <person name="Papp T."/>
            <person name="Martin F.M."/>
            <person name="Miettinen O."/>
            <person name="Hibbett D.S."/>
            <person name="Nagy L.G."/>
        </authorList>
    </citation>
    <scope>NUCLEOTIDE SEQUENCE [LARGE SCALE GENOMIC DNA]</scope>
    <source>
        <strain evidence="2 3">CBS 962.96</strain>
    </source>
</reference>
<name>A0A4S8MCW4_DENBC</name>
<accession>A0A4S8MCW4</accession>
<sequence>MHLLSIVELGFLLITTFIPFVCGGNVWIRNQNPAKIEAMISNYNNASGDPSWFLLPPNYTLNDPPQSLWMRYPGGWDLVAFKNQINSDDDRVGFYQDLLPDTIYITFYSFTYVTFDTDNPEA</sequence>
<feature type="transmembrane region" description="Helical" evidence="1">
    <location>
        <begin position="6"/>
        <end position="28"/>
    </location>
</feature>
<dbReference type="EMBL" id="ML179113">
    <property type="protein sequence ID" value="THU99833.1"/>
    <property type="molecule type" value="Genomic_DNA"/>
</dbReference>
<evidence type="ECO:0000313" key="2">
    <source>
        <dbReference type="EMBL" id="THU99833.1"/>
    </source>
</evidence>